<protein>
    <submittedName>
        <fullName evidence="1">Uncharacterized protein</fullName>
    </submittedName>
</protein>
<reference evidence="1" key="1">
    <citation type="submission" date="2023-11" db="EMBL/GenBank/DDBJ databases">
        <authorList>
            <person name="Poullet M."/>
        </authorList>
    </citation>
    <scope>NUCLEOTIDE SEQUENCE</scope>
    <source>
        <strain evidence="1">E1834</strain>
    </source>
</reference>
<evidence type="ECO:0000313" key="2">
    <source>
        <dbReference type="Proteomes" id="UP001497535"/>
    </source>
</evidence>
<comment type="caution">
    <text evidence="1">The sequence shown here is derived from an EMBL/GenBank/DDBJ whole genome shotgun (WGS) entry which is preliminary data.</text>
</comment>
<proteinExistence type="predicted"/>
<accession>A0ACB0Y3N6</accession>
<sequence length="419" mass="50706">MSRREFVRTQEWRYRAFREQKWTSTTSPQFYRPIAPPMVYPLENNRYERILEEQNYEEWEKRNNSNNSRLNSAMLCRSYEGKRKLVITLRELPIEQYTHSIENTKYSLPSNQRQHKIRQQFRPSKQREEEYPLPLPKQNILYEYTDTQKIGRRGSNSNSSSTNSSLRSVQKYPQQQKKQIYQQHQKHPIFVESKNQIIKEDKEEKIKNKEIKEKQPQQQLPLFEEKEEEEEKNKINTKTITEPEQEVINEQNGFRIRVEAKDFNDSDFRVYIDSYRVLALDGEHVEDNKNGTVTVKKLNRRWKLAEDVDLHSVRAYLAADGNVEISGDKLLNNKEKHQQNIIEEEEEEEREEFGEEEEEEKDNQQYMEIKKKNNSNNYQIEDSGRKEEEEEEERIVHQQQHLFNKEEWKTNNGNEIYFK</sequence>
<name>A0ACB0Y3N6_MELEN</name>
<gene>
    <name evidence="1" type="ORF">MENTE1834_LOCUS7133</name>
</gene>
<dbReference type="EMBL" id="CAVMJV010000005">
    <property type="protein sequence ID" value="CAK5030162.1"/>
    <property type="molecule type" value="Genomic_DNA"/>
</dbReference>
<organism evidence="1 2">
    <name type="scientific">Meloidogyne enterolobii</name>
    <name type="common">Root-knot nematode worm</name>
    <name type="synonym">Meloidogyne mayaguensis</name>
    <dbReference type="NCBI Taxonomy" id="390850"/>
    <lineage>
        <taxon>Eukaryota</taxon>
        <taxon>Metazoa</taxon>
        <taxon>Ecdysozoa</taxon>
        <taxon>Nematoda</taxon>
        <taxon>Chromadorea</taxon>
        <taxon>Rhabditida</taxon>
        <taxon>Tylenchina</taxon>
        <taxon>Tylenchomorpha</taxon>
        <taxon>Tylenchoidea</taxon>
        <taxon>Meloidogynidae</taxon>
        <taxon>Meloidogyninae</taxon>
        <taxon>Meloidogyne</taxon>
    </lineage>
</organism>
<dbReference type="Proteomes" id="UP001497535">
    <property type="component" value="Unassembled WGS sequence"/>
</dbReference>
<keyword evidence="2" id="KW-1185">Reference proteome</keyword>
<evidence type="ECO:0000313" key="1">
    <source>
        <dbReference type="EMBL" id="CAK5030162.1"/>
    </source>
</evidence>